<evidence type="ECO:0000313" key="2">
    <source>
        <dbReference type="EMBL" id="KRM33154.1"/>
    </source>
</evidence>
<keyword evidence="1" id="KW-0472">Membrane</keyword>
<organism evidence="2 3">
    <name type="scientific">Agrilactobacillus composti DSM 18527 = JCM 14202</name>
    <dbReference type="NCBI Taxonomy" id="1423734"/>
    <lineage>
        <taxon>Bacteria</taxon>
        <taxon>Bacillati</taxon>
        <taxon>Bacillota</taxon>
        <taxon>Bacilli</taxon>
        <taxon>Lactobacillales</taxon>
        <taxon>Lactobacillaceae</taxon>
        <taxon>Agrilactobacillus</taxon>
    </lineage>
</organism>
<comment type="caution">
    <text evidence="2">The sequence shown here is derived from an EMBL/GenBank/DDBJ whole genome shotgun (WGS) entry which is preliminary data.</text>
</comment>
<keyword evidence="1" id="KW-0812">Transmembrane</keyword>
<feature type="transmembrane region" description="Helical" evidence="1">
    <location>
        <begin position="128"/>
        <end position="149"/>
    </location>
</feature>
<keyword evidence="3" id="KW-1185">Reference proteome</keyword>
<keyword evidence="1" id="KW-1133">Transmembrane helix</keyword>
<name>A0A0R1XSL0_9LACO</name>
<dbReference type="Proteomes" id="UP000051236">
    <property type="component" value="Unassembled WGS sequence"/>
</dbReference>
<dbReference type="PATRIC" id="fig|1423734.3.peg.3285"/>
<proteinExistence type="predicted"/>
<sequence length="153" mass="17222">MDPYASISNSKKNRLRKIAFAIGILMLMLAIGILCYAFIDFFNLSIGGKYLKAYAISFLIFGPVSILFFVMGVHFRKGLDLDILAGYTPSNYSKEQNNMVGKITGNYFIIEGFMVIVSIFIMNEFEDAVVSILAIVTLSIILLVIHVNYRLKR</sequence>
<reference evidence="2 3" key="1">
    <citation type="journal article" date="2015" name="Genome Announc.">
        <title>Expanding the biotechnology potential of lactobacilli through comparative genomics of 213 strains and associated genera.</title>
        <authorList>
            <person name="Sun Z."/>
            <person name="Harris H.M."/>
            <person name="McCann A."/>
            <person name="Guo C."/>
            <person name="Argimon S."/>
            <person name="Zhang W."/>
            <person name="Yang X."/>
            <person name="Jeffery I.B."/>
            <person name="Cooney J.C."/>
            <person name="Kagawa T.F."/>
            <person name="Liu W."/>
            <person name="Song Y."/>
            <person name="Salvetti E."/>
            <person name="Wrobel A."/>
            <person name="Rasinkangas P."/>
            <person name="Parkhill J."/>
            <person name="Rea M.C."/>
            <person name="O'Sullivan O."/>
            <person name="Ritari J."/>
            <person name="Douillard F.P."/>
            <person name="Paul Ross R."/>
            <person name="Yang R."/>
            <person name="Briner A.E."/>
            <person name="Felis G.E."/>
            <person name="de Vos W.M."/>
            <person name="Barrangou R."/>
            <person name="Klaenhammer T.R."/>
            <person name="Caufield P.W."/>
            <person name="Cui Y."/>
            <person name="Zhang H."/>
            <person name="O'Toole P.W."/>
        </authorList>
    </citation>
    <scope>NUCLEOTIDE SEQUENCE [LARGE SCALE GENOMIC DNA]</scope>
    <source>
        <strain evidence="2 3">DSM 18527</strain>
    </source>
</reference>
<dbReference type="AlphaFoldDB" id="A0A0R1XSL0"/>
<accession>A0A0R1XSL0</accession>
<protein>
    <submittedName>
        <fullName evidence="2">Uncharacterized protein</fullName>
    </submittedName>
</protein>
<feature type="transmembrane region" description="Helical" evidence="1">
    <location>
        <begin position="103"/>
        <end position="122"/>
    </location>
</feature>
<feature type="transmembrane region" description="Helical" evidence="1">
    <location>
        <begin position="18"/>
        <end position="39"/>
    </location>
</feature>
<evidence type="ECO:0000256" key="1">
    <source>
        <dbReference type="SAM" id="Phobius"/>
    </source>
</evidence>
<feature type="transmembrane region" description="Helical" evidence="1">
    <location>
        <begin position="51"/>
        <end position="73"/>
    </location>
</feature>
<gene>
    <name evidence="2" type="ORF">FC83_GL003235</name>
</gene>
<evidence type="ECO:0000313" key="3">
    <source>
        <dbReference type="Proteomes" id="UP000051236"/>
    </source>
</evidence>
<dbReference type="EMBL" id="AZGA01000057">
    <property type="protein sequence ID" value="KRM33154.1"/>
    <property type="molecule type" value="Genomic_DNA"/>
</dbReference>